<dbReference type="AlphaFoldDB" id="A0A0T9FHS8"/>
<dbReference type="EMBL" id="CNFT01002480">
    <property type="protein sequence ID" value="CKU29970.1"/>
    <property type="molecule type" value="Genomic_DNA"/>
</dbReference>
<evidence type="ECO:0000313" key="1">
    <source>
        <dbReference type="EMBL" id="CKU29970.1"/>
    </source>
</evidence>
<organism evidence="2 3">
    <name type="scientific">Mycobacterium tuberculosis</name>
    <dbReference type="NCBI Taxonomy" id="1773"/>
    <lineage>
        <taxon>Bacteria</taxon>
        <taxon>Bacillati</taxon>
        <taxon>Actinomycetota</taxon>
        <taxon>Actinomycetes</taxon>
        <taxon>Mycobacteriales</taxon>
        <taxon>Mycobacteriaceae</taxon>
        <taxon>Mycobacterium</taxon>
        <taxon>Mycobacterium tuberculosis complex</taxon>
    </lineage>
</organism>
<accession>A0A0T9FHS8</accession>
<proteinExistence type="predicted"/>
<keyword evidence="2" id="KW-0472">Membrane</keyword>
<dbReference type="Proteomes" id="UP000050164">
    <property type="component" value="Unassembled WGS sequence"/>
</dbReference>
<evidence type="ECO:0000313" key="4">
    <source>
        <dbReference type="Proteomes" id="UP000050164"/>
    </source>
</evidence>
<sequence>MVAWLIAAAALVVLAVLDKRLERRENSASATG</sequence>
<keyword evidence="2" id="KW-0812">Transmembrane</keyword>
<name>A0A0T9FHS8_MYCTX</name>
<evidence type="ECO:0000313" key="2">
    <source>
        <dbReference type="EMBL" id="COW37277.1"/>
    </source>
</evidence>
<evidence type="ECO:0000313" key="3">
    <source>
        <dbReference type="Proteomes" id="UP000038802"/>
    </source>
</evidence>
<dbReference type="Proteomes" id="UP000038802">
    <property type="component" value="Unassembled WGS sequence"/>
</dbReference>
<protein>
    <submittedName>
        <fullName evidence="2">Transmembrane protein</fullName>
    </submittedName>
</protein>
<dbReference type="EMBL" id="CSAE01000485">
    <property type="protein sequence ID" value="COW37277.1"/>
    <property type="molecule type" value="Genomic_DNA"/>
</dbReference>
<gene>
    <name evidence="2" type="ORF">ERS007703_03520</name>
    <name evidence="1" type="ORF">ERS027659_05157</name>
</gene>
<reference evidence="2" key="1">
    <citation type="submission" date="2015-03" db="EMBL/GenBank/DDBJ databases">
        <authorList>
            <person name="Murphy D."/>
        </authorList>
    </citation>
    <scope>NUCLEOTIDE SEQUENCE [LARGE SCALE GENOMIC DNA]</scope>
    <source>
        <strain evidence="2">K00500041</strain>
    </source>
</reference>
<reference evidence="3 4" key="2">
    <citation type="submission" date="2015-03" db="EMBL/GenBank/DDBJ databases">
        <authorList>
            <consortium name="Pathogen Informatics"/>
        </authorList>
    </citation>
    <scope>NUCLEOTIDE SEQUENCE [LARGE SCALE GENOMIC DNA]</scope>
    <source>
        <strain evidence="1 4">Bir 185</strain>
        <strain evidence="3">K00500041</strain>
    </source>
</reference>
<dbReference type="STRING" id="115862.BBG46_03020"/>